<dbReference type="InterPro" id="IPR028098">
    <property type="entry name" value="Glyco_trans_4-like_N"/>
</dbReference>
<dbReference type="PANTHER" id="PTHR12526">
    <property type="entry name" value="GLYCOSYLTRANSFERASE"/>
    <property type="match status" value="1"/>
</dbReference>
<dbReference type="InterPro" id="IPR001296">
    <property type="entry name" value="Glyco_trans_1"/>
</dbReference>
<dbReference type="GO" id="GO:0102710">
    <property type="term" value="F:D-inositol-3-phosphate glycosyltransferase activity"/>
    <property type="evidence" value="ECO:0007669"/>
    <property type="project" value="UniProtKB-EC"/>
</dbReference>
<comment type="caution">
    <text evidence="3">The sequence shown here is derived from an EMBL/GenBank/DDBJ whole genome shotgun (WGS) entry which is preliminary data.</text>
</comment>
<sequence>MAERQAARQSARSPGSRPRVLFHITQFLRGGIETSLVSLMNALAGEGVDVGLTVAFPTEALETHFRARIAPQVSIHVLGPEAWLSRTRQLKKAGQLGPLGKICEDLLLPAIRKPIFNQRFRRIAAGYDVVVDYDMSLSRLTGPLPVPMLGYSHFSVAHLAQGHRRKLRKLKRQCREHYDRIVVLNDTMLRDARALIPEAADKFVRLYNAIDLQHIRALAAQPFDGAPEPYIVSVGRLEESQKDFTTLLKAYALLVERTGAPEALVIVGDGASRKALEGLARELGLAARVRFVGFQANPYVWIRHARLMAYSSKMEGLPNVLLEGMAVGQLVISTDCPVGPREILDEGRAGMLTPVGDVEALADAMARGLRDEALRQQLLAYAAAHIAQMGFGPTARAFSDCVADLLAARHPAPAAADARA</sequence>
<dbReference type="EMBL" id="CAJZAH010000002">
    <property type="protein sequence ID" value="CAG9174007.1"/>
    <property type="molecule type" value="Genomic_DNA"/>
</dbReference>
<protein>
    <submittedName>
        <fullName evidence="3">D-inositol-3-phosphate glycosyltransferase</fullName>
        <ecNumber evidence="3">2.4.1.250</ecNumber>
    </submittedName>
</protein>
<name>A0ABN7YQ97_9BURK</name>
<dbReference type="CDD" id="cd03811">
    <property type="entry name" value="GT4_GT28_WabH-like"/>
    <property type="match status" value="1"/>
</dbReference>
<evidence type="ECO:0000259" key="2">
    <source>
        <dbReference type="Pfam" id="PF13439"/>
    </source>
</evidence>
<dbReference type="Proteomes" id="UP000721236">
    <property type="component" value="Unassembled WGS sequence"/>
</dbReference>
<feature type="domain" description="Glycosyltransferase subfamily 4-like N-terminal" evidence="2">
    <location>
        <begin position="30"/>
        <end position="213"/>
    </location>
</feature>
<feature type="domain" description="Glycosyl transferase family 1" evidence="1">
    <location>
        <begin position="228"/>
        <end position="382"/>
    </location>
</feature>
<keyword evidence="3" id="KW-0328">Glycosyltransferase</keyword>
<gene>
    <name evidence="3" type="primary">mshA_4</name>
    <name evidence="3" type="ORF">LMG21510_02415</name>
</gene>
<accession>A0ABN7YQ97</accession>
<keyword evidence="4" id="KW-1185">Reference proteome</keyword>
<evidence type="ECO:0000313" key="3">
    <source>
        <dbReference type="EMBL" id="CAG9174007.1"/>
    </source>
</evidence>
<dbReference type="PANTHER" id="PTHR12526:SF630">
    <property type="entry name" value="GLYCOSYLTRANSFERASE"/>
    <property type="match status" value="1"/>
</dbReference>
<dbReference type="SUPFAM" id="SSF53756">
    <property type="entry name" value="UDP-Glycosyltransferase/glycogen phosphorylase"/>
    <property type="match status" value="1"/>
</dbReference>
<dbReference type="Gene3D" id="3.40.50.2000">
    <property type="entry name" value="Glycogen Phosphorylase B"/>
    <property type="match status" value="2"/>
</dbReference>
<keyword evidence="3" id="KW-0808">Transferase</keyword>
<dbReference type="EC" id="2.4.1.250" evidence="3"/>
<evidence type="ECO:0000259" key="1">
    <source>
        <dbReference type="Pfam" id="PF00534"/>
    </source>
</evidence>
<dbReference type="Pfam" id="PF13439">
    <property type="entry name" value="Glyco_transf_4"/>
    <property type="match status" value="1"/>
</dbReference>
<evidence type="ECO:0000313" key="4">
    <source>
        <dbReference type="Proteomes" id="UP000721236"/>
    </source>
</evidence>
<reference evidence="3 4" key="1">
    <citation type="submission" date="2021-08" db="EMBL/GenBank/DDBJ databases">
        <authorList>
            <person name="Peeters C."/>
        </authorList>
    </citation>
    <scope>NUCLEOTIDE SEQUENCE [LARGE SCALE GENOMIC DNA]</scope>
    <source>
        <strain evidence="3 4">LMG 21510</strain>
    </source>
</reference>
<proteinExistence type="predicted"/>
<organism evidence="3 4">
    <name type="scientific">Cupriavidus respiraculi</name>
    <dbReference type="NCBI Taxonomy" id="195930"/>
    <lineage>
        <taxon>Bacteria</taxon>
        <taxon>Pseudomonadati</taxon>
        <taxon>Pseudomonadota</taxon>
        <taxon>Betaproteobacteria</taxon>
        <taxon>Burkholderiales</taxon>
        <taxon>Burkholderiaceae</taxon>
        <taxon>Cupriavidus</taxon>
    </lineage>
</organism>
<dbReference type="Pfam" id="PF00534">
    <property type="entry name" value="Glycos_transf_1"/>
    <property type="match status" value="1"/>
</dbReference>